<organism evidence="1 2">
    <name type="scientific">Clathrospora elynae</name>
    <dbReference type="NCBI Taxonomy" id="706981"/>
    <lineage>
        <taxon>Eukaryota</taxon>
        <taxon>Fungi</taxon>
        <taxon>Dikarya</taxon>
        <taxon>Ascomycota</taxon>
        <taxon>Pezizomycotina</taxon>
        <taxon>Dothideomycetes</taxon>
        <taxon>Pleosporomycetidae</taxon>
        <taxon>Pleosporales</taxon>
        <taxon>Diademaceae</taxon>
        <taxon>Clathrospora</taxon>
    </lineage>
</organism>
<accession>A0A6A5S203</accession>
<sequence>MTTPPSTPRHHRYLTCNERLQVQTLRLAGHTHKFIANLLQILERQVAYAIAQEGVTPKHRKGRPVTLSEAQVNELISYVQQSRESRQMSFLALSKGPFAHWQVGEYVIWYALCKRGFAGLGRGSC</sequence>
<proteinExistence type="predicted"/>
<reference evidence="1" key="1">
    <citation type="journal article" date="2020" name="Stud. Mycol.">
        <title>101 Dothideomycetes genomes: a test case for predicting lifestyles and emergence of pathogens.</title>
        <authorList>
            <person name="Haridas S."/>
            <person name="Albert R."/>
            <person name="Binder M."/>
            <person name="Bloem J."/>
            <person name="Labutti K."/>
            <person name="Salamov A."/>
            <person name="Andreopoulos B."/>
            <person name="Baker S."/>
            <person name="Barry K."/>
            <person name="Bills G."/>
            <person name="Bluhm B."/>
            <person name="Cannon C."/>
            <person name="Castanera R."/>
            <person name="Culley D."/>
            <person name="Daum C."/>
            <person name="Ezra D."/>
            <person name="Gonzalez J."/>
            <person name="Henrissat B."/>
            <person name="Kuo A."/>
            <person name="Liang C."/>
            <person name="Lipzen A."/>
            <person name="Lutzoni F."/>
            <person name="Magnuson J."/>
            <person name="Mondo S."/>
            <person name="Nolan M."/>
            <person name="Ohm R."/>
            <person name="Pangilinan J."/>
            <person name="Park H.-J."/>
            <person name="Ramirez L."/>
            <person name="Alfaro M."/>
            <person name="Sun H."/>
            <person name="Tritt A."/>
            <person name="Yoshinaga Y."/>
            <person name="Zwiers L.-H."/>
            <person name="Turgeon B."/>
            <person name="Goodwin S."/>
            <person name="Spatafora J."/>
            <person name="Crous P."/>
            <person name="Grigoriev I."/>
        </authorList>
    </citation>
    <scope>NUCLEOTIDE SEQUENCE</scope>
    <source>
        <strain evidence="1">CBS 161.51</strain>
    </source>
</reference>
<evidence type="ECO:0000313" key="2">
    <source>
        <dbReference type="Proteomes" id="UP000800038"/>
    </source>
</evidence>
<protein>
    <submittedName>
        <fullName evidence="1">Uncharacterized protein</fullName>
    </submittedName>
</protein>
<gene>
    <name evidence="1" type="ORF">EJ02DRAFT_461008</name>
</gene>
<dbReference type="Proteomes" id="UP000800038">
    <property type="component" value="Unassembled WGS sequence"/>
</dbReference>
<name>A0A6A5S203_9PLEO</name>
<evidence type="ECO:0000313" key="1">
    <source>
        <dbReference type="EMBL" id="KAF1934681.1"/>
    </source>
</evidence>
<dbReference type="EMBL" id="ML976404">
    <property type="protein sequence ID" value="KAF1934681.1"/>
    <property type="molecule type" value="Genomic_DNA"/>
</dbReference>
<dbReference type="OrthoDB" id="5405453at2759"/>
<dbReference type="AlphaFoldDB" id="A0A6A5S203"/>
<keyword evidence="2" id="KW-1185">Reference proteome</keyword>